<name>A0A379LK94_9GAMM</name>
<reference evidence="3 4" key="1">
    <citation type="submission" date="2018-06" db="EMBL/GenBank/DDBJ databases">
        <authorList>
            <consortium name="Pathogen Informatics"/>
            <person name="Doyle S."/>
        </authorList>
    </citation>
    <scope>NUCLEOTIDE SEQUENCE [LARGE SCALE GENOMIC DNA]</scope>
    <source>
        <strain evidence="3 4">NCTC10526</strain>
    </source>
</reference>
<evidence type="ECO:0000313" key="4">
    <source>
        <dbReference type="Proteomes" id="UP000254123"/>
    </source>
</evidence>
<dbReference type="Proteomes" id="UP000254123">
    <property type="component" value="Unassembled WGS sequence"/>
</dbReference>
<keyword evidence="2" id="KW-1133">Transmembrane helix</keyword>
<sequence>MYDKKISDKNMSNKLPKHIAQMVEKNNLVLAIKSLSEEQNISMSEAKDLIDDYEQSLKQQQSQKVAAISHKQQKKQSIKPHRQPIKDNPELQALNNGLDNRLNSMGYKPPMVPYWVKRVFVILLVITILSLLFWRLMPQ</sequence>
<accession>A0A379LK94</accession>
<keyword evidence="2" id="KW-0812">Transmembrane</keyword>
<dbReference type="EMBL" id="UGVC01000001">
    <property type="protein sequence ID" value="SUD91039.1"/>
    <property type="molecule type" value="Genomic_DNA"/>
</dbReference>
<protein>
    <submittedName>
        <fullName evidence="3">Uncharacterized protein</fullName>
    </submittedName>
</protein>
<feature type="transmembrane region" description="Helical" evidence="2">
    <location>
        <begin position="115"/>
        <end position="137"/>
    </location>
</feature>
<evidence type="ECO:0000256" key="2">
    <source>
        <dbReference type="SAM" id="Phobius"/>
    </source>
</evidence>
<evidence type="ECO:0000313" key="3">
    <source>
        <dbReference type="EMBL" id="SUD91039.1"/>
    </source>
</evidence>
<dbReference type="AlphaFoldDB" id="A0A379LK94"/>
<feature type="compositionally biased region" description="Basic residues" evidence="1">
    <location>
        <begin position="72"/>
        <end position="83"/>
    </location>
</feature>
<feature type="region of interest" description="Disordered" evidence="1">
    <location>
        <begin position="72"/>
        <end position="98"/>
    </location>
</feature>
<keyword evidence="2" id="KW-0472">Membrane</keyword>
<organism evidence="3 4">
    <name type="scientific">Psychrobacter phenylpyruvicus</name>
    <dbReference type="NCBI Taxonomy" id="29432"/>
    <lineage>
        <taxon>Bacteria</taxon>
        <taxon>Pseudomonadati</taxon>
        <taxon>Pseudomonadota</taxon>
        <taxon>Gammaproteobacteria</taxon>
        <taxon>Moraxellales</taxon>
        <taxon>Moraxellaceae</taxon>
        <taxon>Psychrobacter</taxon>
    </lineage>
</organism>
<dbReference type="RefSeq" id="WP_028858543.1">
    <property type="nucleotide sequence ID" value="NZ_CAJHAQ010000001.1"/>
</dbReference>
<keyword evidence="4" id="KW-1185">Reference proteome</keyword>
<evidence type="ECO:0000256" key="1">
    <source>
        <dbReference type="SAM" id="MobiDB-lite"/>
    </source>
</evidence>
<proteinExistence type="predicted"/>
<gene>
    <name evidence="3" type="ORF">NCTC10526_01386</name>
</gene>